<dbReference type="PANTHER" id="PTHR43820:SF2">
    <property type="entry name" value="ABC TRANSPORTER ATP-BINDING PROTEIN"/>
    <property type="match status" value="1"/>
</dbReference>
<keyword evidence="3" id="KW-1003">Cell membrane</keyword>
<accession>A0A366HHM5</accession>
<dbReference type="Pfam" id="PF00005">
    <property type="entry name" value="ABC_tran"/>
    <property type="match status" value="1"/>
</dbReference>
<dbReference type="InterPro" id="IPR052156">
    <property type="entry name" value="BCAA_Transport_ATP-bd_LivF"/>
</dbReference>
<feature type="domain" description="ABC transporter" evidence="7">
    <location>
        <begin position="5"/>
        <end position="233"/>
    </location>
</feature>
<evidence type="ECO:0000256" key="2">
    <source>
        <dbReference type="ARBA" id="ARBA00022448"/>
    </source>
</evidence>
<dbReference type="InterPro" id="IPR003593">
    <property type="entry name" value="AAA+_ATPase"/>
</dbReference>
<evidence type="ECO:0000256" key="6">
    <source>
        <dbReference type="ARBA" id="ARBA00022970"/>
    </source>
</evidence>
<dbReference type="InterPro" id="IPR027417">
    <property type="entry name" value="P-loop_NTPase"/>
</dbReference>
<evidence type="ECO:0000256" key="4">
    <source>
        <dbReference type="ARBA" id="ARBA00022741"/>
    </source>
</evidence>
<proteinExistence type="inferred from homology"/>
<sequence>MSALFELSSVQAGYGPLTVLHGVSLHIEAGERVCLIGRNGVGKSTTLKTIMGLTDRRAGSLFWNGRDISRSSTVARSRMGIGYVPQTRDIFPSLTVEENLIAGLRNGPASAIARAYELFPRLQERRNNGGAELSGGEQQMLSVARTLLGKPQLLLLDEPLEGLAPIICEELMSAFETLSRDEGVAVLLVEQKVQEALHFAQRAVVLDHGAVVHEGTTSELLADPGIVDRHIAVAQAPAHSDA</sequence>
<evidence type="ECO:0000256" key="1">
    <source>
        <dbReference type="ARBA" id="ARBA00005417"/>
    </source>
</evidence>
<organism evidence="8 9">
    <name type="scientific">Eoetvoesiella caeni</name>
    <dbReference type="NCBI Taxonomy" id="645616"/>
    <lineage>
        <taxon>Bacteria</taxon>
        <taxon>Pseudomonadati</taxon>
        <taxon>Pseudomonadota</taxon>
        <taxon>Betaproteobacteria</taxon>
        <taxon>Burkholderiales</taxon>
        <taxon>Alcaligenaceae</taxon>
        <taxon>Eoetvoesiella</taxon>
    </lineage>
</organism>
<dbReference type="PANTHER" id="PTHR43820">
    <property type="entry name" value="HIGH-AFFINITY BRANCHED-CHAIN AMINO ACID TRANSPORT ATP-BINDING PROTEIN LIVF"/>
    <property type="match status" value="1"/>
</dbReference>
<dbReference type="Gene3D" id="3.40.50.300">
    <property type="entry name" value="P-loop containing nucleotide triphosphate hydrolases"/>
    <property type="match status" value="1"/>
</dbReference>
<dbReference type="AlphaFoldDB" id="A0A366HHM5"/>
<dbReference type="PROSITE" id="PS50893">
    <property type="entry name" value="ABC_TRANSPORTER_2"/>
    <property type="match status" value="1"/>
</dbReference>
<dbReference type="GO" id="GO:0015658">
    <property type="term" value="F:branched-chain amino acid transmembrane transporter activity"/>
    <property type="evidence" value="ECO:0007669"/>
    <property type="project" value="TreeGrafter"/>
</dbReference>
<dbReference type="PROSITE" id="PS00211">
    <property type="entry name" value="ABC_TRANSPORTER_1"/>
    <property type="match status" value="1"/>
</dbReference>
<gene>
    <name evidence="8" type="ORF">DFR37_102561</name>
</gene>
<evidence type="ECO:0000313" key="9">
    <source>
        <dbReference type="Proteomes" id="UP000253628"/>
    </source>
</evidence>
<dbReference type="Proteomes" id="UP000253628">
    <property type="component" value="Unassembled WGS sequence"/>
</dbReference>
<comment type="similarity">
    <text evidence="1">Belongs to the ABC transporter superfamily.</text>
</comment>
<dbReference type="InterPro" id="IPR003439">
    <property type="entry name" value="ABC_transporter-like_ATP-bd"/>
</dbReference>
<dbReference type="GO" id="GO:0015807">
    <property type="term" value="P:L-amino acid transport"/>
    <property type="evidence" value="ECO:0007669"/>
    <property type="project" value="TreeGrafter"/>
</dbReference>
<evidence type="ECO:0000256" key="3">
    <source>
        <dbReference type="ARBA" id="ARBA00022475"/>
    </source>
</evidence>
<dbReference type="OrthoDB" id="8912171at2"/>
<keyword evidence="5 8" id="KW-0067">ATP-binding</keyword>
<dbReference type="InterPro" id="IPR017871">
    <property type="entry name" value="ABC_transporter-like_CS"/>
</dbReference>
<keyword evidence="2" id="KW-0813">Transport</keyword>
<dbReference type="CDD" id="cd03224">
    <property type="entry name" value="ABC_TM1139_LivF_branched"/>
    <property type="match status" value="1"/>
</dbReference>
<dbReference type="EMBL" id="QNRQ01000002">
    <property type="protein sequence ID" value="RBP42175.1"/>
    <property type="molecule type" value="Genomic_DNA"/>
</dbReference>
<dbReference type="GO" id="GO:0016887">
    <property type="term" value="F:ATP hydrolysis activity"/>
    <property type="evidence" value="ECO:0007669"/>
    <property type="project" value="InterPro"/>
</dbReference>
<dbReference type="GO" id="GO:0005524">
    <property type="term" value="F:ATP binding"/>
    <property type="evidence" value="ECO:0007669"/>
    <property type="project" value="UniProtKB-KW"/>
</dbReference>
<keyword evidence="6" id="KW-0029">Amino-acid transport</keyword>
<reference evidence="8 9" key="1">
    <citation type="submission" date="2018-06" db="EMBL/GenBank/DDBJ databases">
        <title>Genomic Encyclopedia of Type Strains, Phase IV (KMG-IV): sequencing the most valuable type-strain genomes for metagenomic binning, comparative biology and taxonomic classification.</title>
        <authorList>
            <person name="Goeker M."/>
        </authorList>
    </citation>
    <scope>NUCLEOTIDE SEQUENCE [LARGE SCALE GENOMIC DNA]</scope>
    <source>
        <strain evidence="8 9">DSM 25520</strain>
    </source>
</reference>
<comment type="caution">
    <text evidence="8">The sequence shown here is derived from an EMBL/GenBank/DDBJ whole genome shotgun (WGS) entry which is preliminary data.</text>
</comment>
<dbReference type="SUPFAM" id="SSF52540">
    <property type="entry name" value="P-loop containing nucleoside triphosphate hydrolases"/>
    <property type="match status" value="1"/>
</dbReference>
<protein>
    <submittedName>
        <fullName evidence="8">Amino acid/amide ABC transporter ATP-binding protein 2 (HAAT family)</fullName>
    </submittedName>
</protein>
<dbReference type="SMART" id="SM00382">
    <property type="entry name" value="AAA"/>
    <property type="match status" value="1"/>
</dbReference>
<keyword evidence="9" id="KW-1185">Reference proteome</keyword>
<name>A0A366HHM5_9BURK</name>
<evidence type="ECO:0000313" key="8">
    <source>
        <dbReference type="EMBL" id="RBP42175.1"/>
    </source>
</evidence>
<evidence type="ECO:0000256" key="5">
    <source>
        <dbReference type="ARBA" id="ARBA00022840"/>
    </source>
</evidence>
<keyword evidence="3" id="KW-0472">Membrane</keyword>
<evidence type="ECO:0000259" key="7">
    <source>
        <dbReference type="PROSITE" id="PS50893"/>
    </source>
</evidence>
<keyword evidence="4" id="KW-0547">Nucleotide-binding</keyword>
<dbReference type="RefSeq" id="WP_113932370.1">
    <property type="nucleotide sequence ID" value="NZ_JACCEU010000002.1"/>
</dbReference>